<evidence type="ECO:0000313" key="1">
    <source>
        <dbReference type="EMBL" id="QHU08874.1"/>
    </source>
</evidence>
<sequence length="59" mass="6867">MKTFLEHLKPKDGEIDHVSLMKHHKKAAIEALRKNDHDAAAYHSKEFNKHEEALKNATY</sequence>
<organism evidence="1">
    <name type="scientific">viral metagenome</name>
    <dbReference type="NCBI Taxonomy" id="1070528"/>
    <lineage>
        <taxon>unclassified sequences</taxon>
        <taxon>metagenomes</taxon>
        <taxon>organismal metagenomes</taxon>
    </lineage>
</organism>
<protein>
    <submittedName>
        <fullName evidence="1">Uncharacterized protein</fullName>
    </submittedName>
</protein>
<proteinExistence type="predicted"/>
<dbReference type="AlphaFoldDB" id="A0A6C0JYM9"/>
<dbReference type="EMBL" id="MN740699">
    <property type="protein sequence ID" value="QHU08874.1"/>
    <property type="molecule type" value="Genomic_DNA"/>
</dbReference>
<reference evidence="1" key="1">
    <citation type="journal article" date="2020" name="Nature">
        <title>Giant virus diversity and host interactions through global metagenomics.</title>
        <authorList>
            <person name="Schulz F."/>
            <person name="Roux S."/>
            <person name="Paez-Espino D."/>
            <person name="Jungbluth S."/>
            <person name="Walsh D.A."/>
            <person name="Denef V.J."/>
            <person name="McMahon K.D."/>
            <person name="Konstantinidis K.T."/>
            <person name="Eloe-Fadrosh E.A."/>
            <person name="Kyrpides N.C."/>
            <person name="Woyke T."/>
        </authorList>
    </citation>
    <scope>NUCLEOTIDE SEQUENCE</scope>
    <source>
        <strain evidence="1">GVMAG-S-1064190-84</strain>
    </source>
</reference>
<name>A0A6C0JYM9_9ZZZZ</name>
<accession>A0A6C0JYM9</accession>